<gene>
    <name evidence="7 10" type="primary">glsA</name>
    <name evidence="10" type="ORF">QDX21_06470</name>
</gene>
<proteinExistence type="inferred from homology"/>
<dbReference type="Proteomes" id="UP001224674">
    <property type="component" value="Chromosome"/>
</dbReference>
<sequence>MRSPLQDYLEQLVTDLRPMRHGAVNPVTDSVVNPNPDHLSITLTTVNGQQYSAGDVDQRFAIQSIAKVFAYALALDDLGPQKVGEKVDVEPSGDSFNEISLQSGTGRPDNPMINAGAIATVGLIKGRGGRNRIGRLMHAFEEASAGCDRELKIMEQIYRAENKHGHRNRALAWLLRSFDIIESDPEPIVDDYFRQCAVGLTSAELSMMAATLARRGENPVTGRQVFTPETVRQVVSVMNTCGMYDSAGNWAIDVGLPAKSGVDGGIMVVLPGQLGIGVFSPPLDEHGTSVRGAAAIARITSDLGLHYADAPPLGRSTLRAHYSLADAFSGVIRSTDLSRAVSAYGHRCQILEISGDLGFAETEALQRSIVEFDDDVSTIMIDLNGIDEFGRSAIRVLASLASKLNADNRDLAIIDHEDRLVDHIMDFVNSTEGLEVEDPREKAKAASEGELVLSDGPRSASSNAEVQGTFRLFENRAAALEWAEHRLAQRYAQDNLPASSEEPESAPLFEFLDDRDVDVLAAIMERRKYKAGEIIRRAGQPFGGIYFIRSGRVETTSHGSGGARYRQTYLSPGTTFGEIALGRSGRQVSTIRAVDDVVCLVLTAQMIASVEETDPNLAIKLWTALTREAYTVLEQSAREAGAREEFAD</sequence>
<dbReference type="SUPFAM" id="SSF51206">
    <property type="entry name" value="cAMP-binding domain-like"/>
    <property type="match status" value="1"/>
</dbReference>
<comment type="similarity">
    <text evidence="1 7">Belongs to the glutaminase family.</text>
</comment>
<evidence type="ECO:0000256" key="5">
    <source>
        <dbReference type="ARBA" id="ARBA00049534"/>
    </source>
</evidence>
<dbReference type="Pfam" id="PF00027">
    <property type="entry name" value="cNMP_binding"/>
    <property type="match status" value="1"/>
</dbReference>
<dbReference type="CDD" id="cd00038">
    <property type="entry name" value="CAP_ED"/>
    <property type="match status" value="1"/>
</dbReference>
<feature type="domain" description="Cyclic nucleotide-binding" evidence="8">
    <location>
        <begin position="508"/>
        <end position="602"/>
    </location>
</feature>
<evidence type="ECO:0000256" key="4">
    <source>
        <dbReference type="ARBA" id="ARBA00022801"/>
    </source>
</evidence>
<evidence type="ECO:0000259" key="9">
    <source>
        <dbReference type="PROSITE" id="PS50801"/>
    </source>
</evidence>
<dbReference type="InterPro" id="IPR002645">
    <property type="entry name" value="STAS_dom"/>
</dbReference>
<feature type="binding site" evidence="7">
    <location>
        <position position="114"/>
    </location>
    <ligand>
        <name>substrate</name>
    </ligand>
</feature>
<name>A0AAJ6AJ22_9MICC</name>
<feature type="binding site" evidence="7">
    <location>
        <position position="168"/>
    </location>
    <ligand>
        <name>substrate</name>
    </ligand>
</feature>
<dbReference type="Pfam" id="PF04960">
    <property type="entry name" value="Glutaminase"/>
    <property type="match status" value="1"/>
</dbReference>
<dbReference type="SUPFAM" id="SSF56601">
    <property type="entry name" value="beta-lactamase/transpeptidase-like"/>
    <property type="match status" value="1"/>
</dbReference>
<dbReference type="PROSITE" id="PS50801">
    <property type="entry name" value="STAS"/>
    <property type="match status" value="1"/>
</dbReference>
<evidence type="ECO:0000256" key="3">
    <source>
        <dbReference type="ARBA" id="ARBA00012918"/>
    </source>
</evidence>
<feature type="domain" description="STAS" evidence="9">
    <location>
        <begin position="350"/>
        <end position="420"/>
    </location>
</feature>
<dbReference type="InterPro" id="IPR015868">
    <property type="entry name" value="Glutaminase"/>
</dbReference>
<dbReference type="SMART" id="SM00100">
    <property type="entry name" value="cNMP"/>
    <property type="match status" value="1"/>
</dbReference>
<dbReference type="EMBL" id="CP122566">
    <property type="protein sequence ID" value="WGH94416.1"/>
    <property type="molecule type" value="Genomic_DNA"/>
</dbReference>
<dbReference type="InterPro" id="IPR012338">
    <property type="entry name" value="Beta-lactam/transpept-like"/>
</dbReference>
<evidence type="ECO:0000256" key="1">
    <source>
        <dbReference type="ARBA" id="ARBA00011076"/>
    </source>
</evidence>
<dbReference type="RefSeq" id="WP_110122386.1">
    <property type="nucleotide sequence ID" value="NZ_CP122562.1"/>
</dbReference>
<feature type="binding site" evidence="7">
    <location>
        <position position="161"/>
    </location>
    <ligand>
        <name>substrate</name>
    </ligand>
</feature>
<dbReference type="SUPFAM" id="SSF52091">
    <property type="entry name" value="SpoIIaa-like"/>
    <property type="match status" value="1"/>
</dbReference>
<feature type="binding site" evidence="7">
    <location>
        <position position="262"/>
    </location>
    <ligand>
        <name>substrate</name>
    </ligand>
</feature>
<dbReference type="InterPro" id="IPR014710">
    <property type="entry name" value="RmlC-like_jellyroll"/>
</dbReference>
<dbReference type="GO" id="GO:0004359">
    <property type="term" value="F:glutaminase activity"/>
    <property type="evidence" value="ECO:0007669"/>
    <property type="project" value="UniProtKB-UniRule"/>
</dbReference>
<feature type="binding site" evidence="7">
    <location>
        <position position="64"/>
    </location>
    <ligand>
        <name>substrate</name>
    </ligand>
</feature>
<accession>A0AAJ6AJ22</accession>
<dbReference type="InterPro" id="IPR000595">
    <property type="entry name" value="cNMP-bd_dom"/>
</dbReference>
<dbReference type="Gene3D" id="3.30.750.24">
    <property type="entry name" value="STAS domain"/>
    <property type="match status" value="1"/>
</dbReference>
<keyword evidence="7" id="KW-0007">Acetylation</keyword>
<dbReference type="Gene3D" id="3.40.710.10">
    <property type="entry name" value="DD-peptidase/beta-lactamase superfamily"/>
    <property type="match status" value="1"/>
</dbReference>
<dbReference type="Gene3D" id="2.60.120.10">
    <property type="entry name" value="Jelly Rolls"/>
    <property type="match status" value="1"/>
</dbReference>
<dbReference type="Pfam" id="PF01740">
    <property type="entry name" value="STAS"/>
    <property type="match status" value="1"/>
</dbReference>
<evidence type="ECO:0000256" key="7">
    <source>
        <dbReference type="HAMAP-Rule" id="MF_00313"/>
    </source>
</evidence>
<evidence type="ECO:0000259" key="8">
    <source>
        <dbReference type="PROSITE" id="PS50042"/>
    </source>
</evidence>
<feature type="binding site" evidence="7">
    <location>
        <position position="244"/>
    </location>
    <ligand>
        <name>substrate</name>
    </ligand>
</feature>
<dbReference type="GO" id="GO:0006537">
    <property type="term" value="P:glutamate biosynthetic process"/>
    <property type="evidence" value="ECO:0007669"/>
    <property type="project" value="TreeGrafter"/>
</dbReference>
<reference evidence="10 11" key="1">
    <citation type="submission" date="2023-03" db="EMBL/GenBank/DDBJ databases">
        <title>Complete genome sequences of several Auritidibacter ignavus strains isolated from ear infections.</title>
        <authorList>
            <person name="Baehr T."/>
            <person name="Baumhoegger A.M."/>
        </authorList>
    </citation>
    <scope>NUCLEOTIDE SEQUENCE [LARGE SCALE GENOMIC DNA]</scope>
    <source>
        <strain evidence="10 11">BABAE-6</strain>
    </source>
</reference>
<dbReference type="EC" id="3.5.1.2" evidence="3 7"/>
<dbReference type="InterPro" id="IPR036513">
    <property type="entry name" value="STAS_dom_sf"/>
</dbReference>
<dbReference type="AlphaFoldDB" id="A0AAJ6AJ22"/>
<protein>
    <recommendedName>
        <fullName evidence="6 7">Glutaminase</fullName>
        <ecNumber evidence="3 7">3.5.1.2</ecNumber>
    </recommendedName>
</protein>
<evidence type="ECO:0000256" key="2">
    <source>
        <dbReference type="ARBA" id="ARBA00011881"/>
    </source>
</evidence>
<feature type="binding site" evidence="7">
    <location>
        <position position="192"/>
    </location>
    <ligand>
        <name>substrate</name>
    </ligand>
</feature>
<keyword evidence="4 7" id="KW-0378">Hydrolase</keyword>
<dbReference type="FunFam" id="3.40.710.10:FF:000005">
    <property type="entry name" value="Glutaminase"/>
    <property type="match status" value="1"/>
</dbReference>
<evidence type="ECO:0000313" key="11">
    <source>
        <dbReference type="Proteomes" id="UP001224674"/>
    </source>
</evidence>
<organism evidence="10 11">
    <name type="scientific">Auritidibacter ignavus</name>
    <dbReference type="NCBI Taxonomy" id="678932"/>
    <lineage>
        <taxon>Bacteria</taxon>
        <taxon>Bacillati</taxon>
        <taxon>Actinomycetota</taxon>
        <taxon>Actinomycetes</taxon>
        <taxon>Micrococcales</taxon>
        <taxon>Micrococcaceae</taxon>
        <taxon>Auritidibacter</taxon>
    </lineage>
</organism>
<comment type="catalytic activity">
    <reaction evidence="5 7">
        <text>L-glutamine + H2O = L-glutamate + NH4(+)</text>
        <dbReference type="Rhea" id="RHEA:15889"/>
        <dbReference type="ChEBI" id="CHEBI:15377"/>
        <dbReference type="ChEBI" id="CHEBI:28938"/>
        <dbReference type="ChEBI" id="CHEBI:29985"/>
        <dbReference type="ChEBI" id="CHEBI:58359"/>
        <dbReference type="EC" id="3.5.1.2"/>
    </reaction>
</comment>
<dbReference type="PROSITE" id="PS50042">
    <property type="entry name" value="CNMP_BINDING_3"/>
    <property type="match status" value="1"/>
</dbReference>
<dbReference type="InterPro" id="IPR018490">
    <property type="entry name" value="cNMP-bd_dom_sf"/>
</dbReference>
<comment type="subunit">
    <text evidence="2 7">Homotetramer.</text>
</comment>
<evidence type="ECO:0000313" key="10">
    <source>
        <dbReference type="EMBL" id="WGH94416.1"/>
    </source>
</evidence>
<dbReference type="GO" id="GO:0006543">
    <property type="term" value="P:L-glutamine catabolic process"/>
    <property type="evidence" value="ECO:0007669"/>
    <property type="project" value="TreeGrafter"/>
</dbReference>
<dbReference type="NCBIfam" id="TIGR03814">
    <property type="entry name" value="Gln_ase"/>
    <property type="match status" value="1"/>
</dbReference>
<dbReference type="PANTHER" id="PTHR12544">
    <property type="entry name" value="GLUTAMINASE"/>
    <property type="match status" value="1"/>
</dbReference>
<dbReference type="HAMAP" id="MF_00313">
    <property type="entry name" value="Glutaminase"/>
    <property type="match status" value="1"/>
</dbReference>
<keyword evidence="11" id="KW-1185">Reference proteome</keyword>
<evidence type="ECO:0000256" key="6">
    <source>
        <dbReference type="ARBA" id="ARBA00070405"/>
    </source>
</evidence>
<dbReference type="PANTHER" id="PTHR12544:SF29">
    <property type="entry name" value="GLUTAMINASE"/>
    <property type="match status" value="1"/>
</dbReference>